<dbReference type="PROSITE" id="PS51352">
    <property type="entry name" value="THIOREDOXIN_2"/>
    <property type="match status" value="1"/>
</dbReference>
<proteinExistence type="predicted"/>
<protein>
    <submittedName>
        <fullName evidence="7">AhpC/TSA family protein</fullName>
    </submittedName>
</protein>
<dbReference type="InterPro" id="IPR050553">
    <property type="entry name" value="Thioredoxin_ResA/DsbE_sf"/>
</dbReference>
<dbReference type="InterPro" id="IPR013766">
    <property type="entry name" value="Thioredoxin_domain"/>
</dbReference>
<sequence length="377" mass="42912">MNIKNQVWGLMLFLSPLSALGQGGQTQIVGKLPQRYNTQKIYLNYSLDNKLLRDSVIVQKGSFEFKVAIAEPLTAEIRLGDMQQMEWLSVLLKPGKITVDSKDSLHNAIVKGDSDVLAYQKLAKIIKENSYRSTMAYFKGFSIKDMEKQKQYFVKATEDVRTAKEKNNKSVFQFITENPNSIVSLLTFKNYPLGDNLIQNAEKIAYFEKLNPSLRESVLGKKVENVLIQAKGLSVLTNYIDFTSTTPEGNQLRMLDVLAKHKYILLDFWASWCGPCRKENPNVVKAFNAYKDKGFSVMSVSLDQDRAKWLEAIETDGMPWYHVSSLKYWDEPVAKLYNVRGIPQNVLLDNKGKVVAINLKGQKLYDFVGKLYQSSNN</sequence>
<reference evidence="7" key="1">
    <citation type="submission" date="2020-10" db="EMBL/GenBank/DDBJ databases">
        <authorList>
            <person name="Lu T."/>
            <person name="Wang Q."/>
            <person name="Han X."/>
        </authorList>
    </citation>
    <scope>NUCLEOTIDE SEQUENCE</scope>
    <source>
        <strain evidence="7">WQ 366</strain>
    </source>
</reference>
<dbReference type="Proteomes" id="UP001165302">
    <property type="component" value="Unassembled WGS sequence"/>
</dbReference>
<feature type="signal peptide" evidence="5">
    <location>
        <begin position="1"/>
        <end position="21"/>
    </location>
</feature>
<name>A0ABS7Z5W9_9SPHI</name>
<dbReference type="PROSITE" id="PS00194">
    <property type="entry name" value="THIOREDOXIN_1"/>
    <property type="match status" value="1"/>
</dbReference>
<keyword evidence="5" id="KW-0732">Signal</keyword>
<dbReference type="InterPro" id="IPR017937">
    <property type="entry name" value="Thioredoxin_CS"/>
</dbReference>
<evidence type="ECO:0000259" key="6">
    <source>
        <dbReference type="PROSITE" id="PS51352"/>
    </source>
</evidence>
<keyword evidence="8" id="KW-1185">Reference proteome</keyword>
<evidence type="ECO:0000256" key="4">
    <source>
        <dbReference type="ARBA" id="ARBA00023284"/>
    </source>
</evidence>
<dbReference type="InterPro" id="IPR036249">
    <property type="entry name" value="Thioredoxin-like_sf"/>
</dbReference>
<keyword evidence="4" id="KW-0676">Redox-active center</keyword>
<evidence type="ECO:0000256" key="1">
    <source>
        <dbReference type="ARBA" id="ARBA00004196"/>
    </source>
</evidence>
<evidence type="ECO:0000256" key="5">
    <source>
        <dbReference type="SAM" id="SignalP"/>
    </source>
</evidence>
<feature type="domain" description="Thioredoxin" evidence="6">
    <location>
        <begin position="233"/>
        <end position="377"/>
    </location>
</feature>
<keyword evidence="3" id="KW-1015">Disulfide bond</keyword>
<organism evidence="7 8">
    <name type="scientific">Sphingobacterium bovistauri</name>
    <dbReference type="NCBI Taxonomy" id="2781959"/>
    <lineage>
        <taxon>Bacteria</taxon>
        <taxon>Pseudomonadati</taxon>
        <taxon>Bacteroidota</taxon>
        <taxon>Sphingobacteriia</taxon>
        <taxon>Sphingobacteriales</taxon>
        <taxon>Sphingobacteriaceae</taxon>
        <taxon>Sphingobacterium</taxon>
    </lineage>
</organism>
<dbReference type="InterPro" id="IPR025380">
    <property type="entry name" value="DUF4369"/>
</dbReference>
<dbReference type="Gene3D" id="3.40.30.10">
    <property type="entry name" value="Glutaredoxin"/>
    <property type="match status" value="1"/>
</dbReference>
<evidence type="ECO:0000313" key="8">
    <source>
        <dbReference type="Proteomes" id="UP001165302"/>
    </source>
</evidence>
<dbReference type="Pfam" id="PF13905">
    <property type="entry name" value="Thioredoxin_8"/>
    <property type="match status" value="1"/>
</dbReference>
<evidence type="ECO:0000256" key="3">
    <source>
        <dbReference type="ARBA" id="ARBA00023157"/>
    </source>
</evidence>
<evidence type="ECO:0000256" key="2">
    <source>
        <dbReference type="ARBA" id="ARBA00022748"/>
    </source>
</evidence>
<dbReference type="InterPro" id="IPR012336">
    <property type="entry name" value="Thioredoxin-like_fold"/>
</dbReference>
<comment type="subcellular location">
    <subcellularLocation>
        <location evidence="1">Cell envelope</location>
    </subcellularLocation>
</comment>
<gene>
    <name evidence="7" type="ORF">IPZ78_10300</name>
</gene>
<dbReference type="SUPFAM" id="SSF52833">
    <property type="entry name" value="Thioredoxin-like"/>
    <property type="match status" value="1"/>
</dbReference>
<comment type="caution">
    <text evidence="7">The sequence shown here is derived from an EMBL/GenBank/DDBJ whole genome shotgun (WGS) entry which is preliminary data.</text>
</comment>
<accession>A0ABS7Z5W9</accession>
<dbReference type="PANTHER" id="PTHR42852:SF6">
    <property type="entry name" value="THIOL:DISULFIDE INTERCHANGE PROTEIN DSBE"/>
    <property type="match status" value="1"/>
</dbReference>
<dbReference type="Pfam" id="PF14289">
    <property type="entry name" value="DUF4369"/>
    <property type="match status" value="1"/>
</dbReference>
<keyword evidence="2" id="KW-0201">Cytochrome c-type biogenesis</keyword>
<feature type="chain" id="PRO_5046152497" evidence="5">
    <location>
        <begin position="22"/>
        <end position="377"/>
    </location>
</feature>
<dbReference type="EMBL" id="JADEYP010000017">
    <property type="protein sequence ID" value="MCA5005542.1"/>
    <property type="molecule type" value="Genomic_DNA"/>
</dbReference>
<evidence type="ECO:0000313" key="7">
    <source>
        <dbReference type="EMBL" id="MCA5005542.1"/>
    </source>
</evidence>
<dbReference type="RefSeq" id="WP_225553376.1">
    <property type="nucleotide sequence ID" value="NZ_JADEYP010000017.1"/>
</dbReference>
<dbReference type="PANTHER" id="PTHR42852">
    <property type="entry name" value="THIOL:DISULFIDE INTERCHANGE PROTEIN DSBE"/>
    <property type="match status" value="1"/>
</dbReference>
<dbReference type="CDD" id="cd02966">
    <property type="entry name" value="TlpA_like_family"/>
    <property type="match status" value="1"/>
</dbReference>